<organism evidence="2 3">
    <name type="scientific">Rhodanobacter lycopersici</name>
    <dbReference type="NCBI Taxonomy" id="3162487"/>
    <lineage>
        <taxon>Bacteria</taxon>
        <taxon>Pseudomonadati</taxon>
        <taxon>Pseudomonadota</taxon>
        <taxon>Gammaproteobacteria</taxon>
        <taxon>Lysobacterales</taxon>
        <taxon>Rhodanobacteraceae</taxon>
        <taxon>Rhodanobacter</taxon>
    </lineage>
</organism>
<gene>
    <name evidence="2" type="ORF">ABQJ54_01075</name>
</gene>
<protein>
    <submittedName>
        <fullName evidence="2">Uncharacterized protein</fullName>
    </submittedName>
</protein>
<reference evidence="2 3" key="1">
    <citation type="submission" date="2024-06" db="EMBL/GenBank/DDBJ databases">
        <authorList>
            <person name="Woo H."/>
        </authorList>
    </citation>
    <scope>NUCLEOTIDE SEQUENCE [LARGE SCALE GENOMIC DNA]</scope>
    <source>
        <strain evidence="2 3">Si-c</strain>
    </source>
</reference>
<comment type="caution">
    <text evidence="2">The sequence shown here is derived from an EMBL/GenBank/DDBJ whole genome shotgun (WGS) entry which is preliminary data.</text>
</comment>
<evidence type="ECO:0000313" key="3">
    <source>
        <dbReference type="Proteomes" id="UP001556220"/>
    </source>
</evidence>
<sequence>MFDTLVRDGRDWGSGAAGSSAMSSAYRFISPGEHPAMKGLPAILVFLVAAPNWSDGTPADMRSHGWVSSRKP</sequence>
<evidence type="ECO:0000256" key="1">
    <source>
        <dbReference type="SAM" id="MobiDB-lite"/>
    </source>
</evidence>
<proteinExistence type="predicted"/>
<name>A0ABV3Q9S9_9GAMM</name>
<feature type="compositionally biased region" description="Basic and acidic residues" evidence="1">
    <location>
        <begin position="1"/>
        <end position="11"/>
    </location>
</feature>
<feature type="region of interest" description="Disordered" evidence="1">
    <location>
        <begin position="1"/>
        <end position="20"/>
    </location>
</feature>
<dbReference type="Proteomes" id="UP001556220">
    <property type="component" value="Unassembled WGS sequence"/>
</dbReference>
<accession>A0ABV3Q9S9</accession>
<keyword evidence="3" id="KW-1185">Reference proteome</keyword>
<evidence type="ECO:0000313" key="2">
    <source>
        <dbReference type="EMBL" id="MEW9570334.1"/>
    </source>
</evidence>
<dbReference type="RefSeq" id="WP_367852432.1">
    <property type="nucleotide sequence ID" value="NZ_JBFOHK010000001.1"/>
</dbReference>
<dbReference type="EMBL" id="JBFOHK010000001">
    <property type="protein sequence ID" value="MEW9570334.1"/>
    <property type="molecule type" value="Genomic_DNA"/>
</dbReference>